<organism evidence="2 3">
    <name type="scientific">Exidia glandulosa HHB12029</name>
    <dbReference type="NCBI Taxonomy" id="1314781"/>
    <lineage>
        <taxon>Eukaryota</taxon>
        <taxon>Fungi</taxon>
        <taxon>Dikarya</taxon>
        <taxon>Basidiomycota</taxon>
        <taxon>Agaricomycotina</taxon>
        <taxon>Agaricomycetes</taxon>
        <taxon>Auriculariales</taxon>
        <taxon>Exidiaceae</taxon>
        <taxon>Exidia</taxon>
    </lineage>
</organism>
<evidence type="ECO:0000313" key="2">
    <source>
        <dbReference type="EMBL" id="KZV86148.1"/>
    </source>
</evidence>
<dbReference type="AlphaFoldDB" id="A0A165E5Z7"/>
<protein>
    <submittedName>
        <fullName evidence="2">Uncharacterized protein</fullName>
    </submittedName>
</protein>
<evidence type="ECO:0000313" key="3">
    <source>
        <dbReference type="Proteomes" id="UP000077266"/>
    </source>
</evidence>
<dbReference type="Proteomes" id="UP000077266">
    <property type="component" value="Unassembled WGS sequence"/>
</dbReference>
<reference evidence="2 3" key="1">
    <citation type="journal article" date="2016" name="Mol. Biol. Evol.">
        <title>Comparative Genomics of Early-Diverging Mushroom-Forming Fungi Provides Insights into the Origins of Lignocellulose Decay Capabilities.</title>
        <authorList>
            <person name="Nagy L.G."/>
            <person name="Riley R."/>
            <person name="Tritt A."/>
            <person name="Adam C."/>
            <person name="Daum C."/>
            <person name="Floudas D."/>
            <person name="Sun H."/>
            <person name="Yadav J.S."/>
            <person name="Pangilinan J."/>
            <person name="Larsson K.H."/>
            <person name="Matsuura K."/>
            <person name="Barry K."/>
            <person name="Labutti K."/>
            <person name="Kuo R."/>
            <person name="Ohm R.A."/>
            <person name="Bhattacharya S.S."/>
            <person name="Shirouzu T."/>
            <person name="Yoshinaga Y."/>
            <person name="Martin F.M."/>
            <person name="Grigoriev I.V."/>
            <person name="Hibbett D.S."/>
        </authorList>
    </citation>
    <scope>NUCLEOTIDE SEQUENCE [LARGE SCALE GENOMIC DNA]</scope>
    <source>
        <strain evidence="2 3">HHB12029</strain>
    </source>
</reference>
<feature type="region of interest" description="Disordered" evidence="1">
    <location>
        <begin position="21"/>
        <end position="57"/>
    </location>
</feature>
<dbReference type="EMBL" id="KV426165">
    <property type="protein sequence ID" value="KZV86148.1"/>
    <property type="molecule type" value="Genomic_DNA"/>
</dbReference>
<keyword evidence="3" id="KW-1185">Reference proteome</keyword>
<gene>
    <name evidence="2" type="ORF">EXIGLDRAFT_725148</name>
</gene>
<evidence type="ECO:0000256" key="1">
    <source>
        <dbReference type="SAM" id="MobiDB-lite"/>
    </source>
</evidence>
<sequence>MMLLPSSYLVDYRRFQATRRQQGLPRVLRPDRPQEPWRSNAHSMPPALHRVGRPATD</sequence>
<proteinExistence type="predicted"/>
<dbReference type="InParanoid" id="A0A165E5Z7"/>
<accession>A0A165E5Z7</accession>
<name>A0A165E5Z7_EXIGL</name>